<dbReference type="InterPro" id="IPR050995">
    <property type="entry name" value="WD-F-box_domain-protein"/>
</dbReference>
<dbReference type="STRING" id="933852.A0A0C2XAF4"/>
<sequence>MRNMMHDCEQRAQEIEERIGRAGIYSRFSVEQGMQDDLIGQFNDLGWITVQTEDYLGRHEVGKKLDLLAQNLGTESGPVTLDQLKHTGGPSVLTPAVTVVQRPQEVLTPNRDDEVLAKLKPKDLERDPQVAVCLEGTRKDILDQIRGWAKDLGAPNILWISGYPGVGKSAIAATIVEEWRSSNRLGSSFLFQRERASVMTPNTLWRTVAYDLAQRYSGIREHLLTALNKNKNLPATSNVDALFHELIYEPLLNRDDIPTMELPIVVLDALDECGGNDGRHSDHRKSLMRTLKTWSSLPRIFKLVVTSRRESDIERLFSATVHHYIEIIAGEKTSSLSSSDIRTFLLHELRQLVAQYPSLASDWPGEEVINWLVGRAGGVFLWIKTIVKLLERGEPQRTLKQVLRTGAGGMAGLYTRILHTSFPAPGDKDLEDLKALLGAIIFTKEPLDAASLAHFLSIDSSTMEYICNGLQSVLDCGDIIRIHHQSFVDFLLDPNDCPASFLIDQGHESQNLALCCLKTMKVHLRFNICDLESSYVRNQDIENLDLRVYARISPSLSYSSRYWAVHLAEATSNNHLNDSLKYFMTHQFLFWLEVMSLIKHVNIASSMLQLLVTWMRKSNQEDSLATDMQKFLAAFASVISQSVPHLYISALPFSARDLSVSKQYLQYYPQTFKIRHGGYRNWPAIQNICSGHTNTVYSAVFSPDGRRIASGSRDYTIRVWDAGTGETVVGPLRGHNDVIRSVSFSPDGKRIVSGSDDDTIRLWDAETGEMTVRPLQGNGGTVWSVSFSPDGSRIVSGDDTIRVWDIETGKTVVGPFLGHNGAVFSVSFSADGRRIVSGSYDRTVRVWDAKTAEEVLGPLRGHSDVVWSVSFSPDGKRIASSSNDHTIRIRDAETGMELVKPIKVHKGPVWSVSFSPDGKKIVSGSYDHTIRVWDAETGQAAIGPLQGHRGDVNSVSFSSDGGRIVSSSSDHTIRVWDAETRVTTGGLFQGHGGMVRSVSFSPDGRRIVSGSDDDTICVWDAETGERVLGPLEGHVSVWSVSFSLDGKRIASGSYDNRIRVWDAETGETVLGPLAGHVGTVWSVCFSPDGRRIVSGSDDETIRIWDAETGAMVLGPLQGHSRSVWSVAYSPDGRRIVSGSDDHTIRVWDSKTGRMITRPFQSHSRSVWSVSFSPDGSQIVSGSGDNTIRVWDADTGETLLRLLRGHSGLVRSVSFSTDGKKIASGSHDDTIRIWDVETGETIIGPLKGHDRDVNSISFSPDGSRVVSGSDDHTVRVWDASENVNAVETYSIFRYSANTRDGWVFGPNEELLLWVPPEIRPRLCPLSNILVIDKRQEWTALDVTHFVHGEEWARCKDPVT</sequence>
<dbReference type="InterPro" id="IPR019775">
    <property type="entry name" value="WD40_repeat_CS"/>
</dbReference>
<feature type="repeat" description="WD" evidence="3">
    <location>
        <begin position="732"/>
        <end position="773"/>
    </location>
</feature>
<dbReference type="Gene3D" id="2.130.10.10">
    <property type="entry name" value="YVTN repeat-like/Quinoprotein amine dehydrogenase"/>
    <property type="match status" value="6"/>
</dbReference>
<evidence type="ECO:0000256" key="3">
    <source>
        <dbReference type="PROSITE-ProRule" id="PRU00221"/>
    </source>
</evidence>
<reference evidence="6" key="2">
    <citation type="submission" date="2015-01" db="EMBL/GenBank/DDBJ databases">
        <title>Evolutionary Origins and Diversification of the Mycorrhizal Mutualists.</title>
        <authorList>
            <consortium name="DOE Joint Genome Institute"/>
            <consortium name="Mycorrhizal Genomics Consortium"/>
            <person name="Kohler A."/>
            <person name="Kuo A."/>
            <person name="Nagy L.G."/>
            <person name="Floudas D."/>
            <person name="Copeland A."/>
            <person name="Barry K.W."/>
            <person name="Cichocki N."/>
            <person name="Veneault-Fourrey C."/>
            <person name="LaButti K."/>
            <person name="Lindquist E.A."/>
            <person name="Lipzen A."/>
            <person name="Lundell T."/>
            <person name="Morin E."/>
            <person name="Murat C."/>
            <person name="Riley R."/>
            <person name="Ohm R."/>
            <person name="Sun H."/>
            <person name="Tunlid A."/>
            <person name="Henrissat B."/>
            <person name="Grigoriev I.V."/>
            <person name="Hibbett D.S."/>
            <person name="Martin F."/>
        </authorList>
    </citation>
    <scope>NUCLEOTIDE SEQUENCE [LARGE SCALE GENOMIC DNA]</scope>
    <source>
        <strain evidence="6">MAFF 305830</strain>
    </source>
</reference>
<feature type="repeat" description="WD" evidence="3">
    <location>
        <begin position="902"/>
        <end position="943"/>
    </location>
</feature>
<evidence type="ECO:0000313" key="5">
    <source>
        <dbReference type="EMBL" id="KIM26162.1"/>
    </source>
</evidence>
<organism evidence="5 6">
    <name type="scientific">Serendipita vermifera MAFF 305830</name>
    <dbReference type="NCBI Taxonomy" id="933852"/>
    <lineage>
        <taxon>Eukaryota</taxon>
        <taxon>Fungi</taxon>
        <taxon>Dikarya</taxon>
        <taxon>Basidiomycota</taxon>
        <taxon>Agaricomycotina</taxon>
        <taxon>Agaricomycetes</taxon>
        <taxon>Sebacinales</taxon>
        <taxon>Serendipitaceae</taxon>
        <taxon>Serendipita</taxon>
    </lineage>
</organism>
<feature type="repeat" description="WD" evidence="3">
    <location>
        <begin position="816"/>
        <end position="857"/>
    </location>
</feature>
<reference evidence="5 6" key="1">
    <citation type="submission" date="2014-04" db="EMBL/GenBank/DDBJ databases">
        <authorList>
            <consortium name="DOE Joint Genome Institute"/>
            <person name="Kuo A."/>
            <person name="Zuccaro A."/>
            <person name="Kohler A."/>
            <person name="Nagy L.G."/>
            <person name="Floudas D."/>
            <person name="Copeland A."/>
            <person name="Barry K.W."/>
            <person name="Cichocki N."/>
            <person name="Veneault-Fourrey C."/>
            <person name="LaButti K."/>
            <person name="Lindquist E.A."/>
            <person name="Lipzen A."/>
            <person name="Lundell T."/>
            <person name="Morin E."/>
            <person name="Murat C."/>
            <person name="Sun H."/>
            <person name="Tunlid A."/>
            <person name="Henrissat B."/>
            <person name="Grigoriev I.V."/>
            <person name="Hibbett D.S."/>
            <person name="Martin F."/>
            <person name="Nordberg H.P."/>
            <person name="Cantor M.N."/>
            <person name="Hua S.X."/>
        </authorList>
    </citation>
    <scope>NUCLEOTIDE SEQUENCE [LARGE SCALE GENOMIC DNA]</scope>
    <source>
        <strain evidence="5 6">MAFF 305830</strain>
    </source>
</reference>
<name>A0A0C2XAF4_SERVB</name>
<keyword evidence="1 3" id="KW-0853">WD repeat</keyword>
<dbReference type="InterPro" id="IPR020472">
    <property type="entry name" value="WD40_PAC1"/>
</dbReference>
<dbReference type="PROSITE" id="PS00678">
    <property type="entry name" value="WD_REPEATS_1"/>
    <property type="match status" value="10"/>
</dbReference>
<keyword evidence="2" id="KW-0677">Repeat</keyword>
<dbReference type="InterPro" id="IPR056884">
    <property type="entry name" value="NPHP3-like_N"/>
</dbReference>
<feature type="domain" description="NACHT" evidence="4">
    <location>
        <begin position="156"/>
        <end position="308"/>
    </location>
</feature>
<feature type="repeat" description="WD" evidence="3">
    <location>
        <begin position="1202"/>
        <end position="1243"/>
    </location>
</feature>
<dbReference type="Pfam" id="PF24883">
    <property type="entry name" value="NPHP3_N"/>
    <property type="match status" value="1"/>
</dbReference>
<feature type="repeat" description="WD" evidence="3">
    <location>
        <begin position="775"/>
        <end position="814"/>
    </location>
</feature>
<feature type="repeat" description="WD" evidence="3">
    <location>
        <begin position="1116"/>
        <end position="1157"/>
    </location>
</feature>
<dbReference type="EMBL" id="KN824308">
    <property type="protein sequence ID" value="KIM26162.1"/>
    <property type="molecule type" value="Genomic_DNA"/>
</dbReference>
<dbReference type="Proteomes" id="UP000054097">
    <property type="component" value="Unassembled WGS sequence"/>
</dbReference>
<dbReference type="SMART" id="SM00320">
    <property type="entry name" value="WD40"/>
    <property type="match status" value="14"/>
</dbReference>
<feature type="repeat" description="WD" evidence="3">
    <location>
        <begin position="1159"/>
        <end position="1200"/>
    </location>
</feature>
<protein>
    <recommendedName>
        <fullName evidence="4">NACHT domain-containing protein</fullName>
    </recommendedName>
</protein>
<dbReference type="InterPro" id="IPR015943">
    <property type="entry name" value="WD40/YVTN_repeat-like_dom_sf"/>
</dbReference>
<dbReference type="InterPro" id="IPR036322">
    <property type="entry name" value="WD40_repeat_dom_sf"/>
</dbReference>
<feature type="repeat" description="WD" evidence="3">
    <location>
        <begin position="988"/>
        <end position="1029"/>
    </location>
</feature>
<feature type="repeat" description="WD" evidence="3">
    <location>
        <begin position="689"/>
        <end position="730"/>
    </location>
</feature>
<keyword evidence="6" id="KW-1185">Reference proteome</keyword>
<evidence type="ECO:0000256" key="1">
    <source>
        <dbReference type="ARBA" id="ARBA00022574"/>
    </source>
</evidence>
<feature type="repeat" description="WD" evidence="3">
    <location>
        <begin position="859"/>
        <end position="900"/>
    </location>
</feature>
<gene>
    <name evidence="5" type="ORF">M408DRAFT_197048</name>
</gene>
<dbReference type="PRINTS" id="PR00320">
    <property type="entry name" value="GPROTEINBRPT"/>
</dbReference>
<feature type="repeat" description="WD" evidence="3">
    <location>
        <begin position="1245"/>
        <end position="1286"/>
    </location>
</feature>
<feature type="repeat" description="WD" evidence="3">
    <location>
        <begin position="1037"/>
        <end position="1071"/>
    </location>
</feature>
<dbReference type="SUPFAM" id="SSF52540">
    <property type="entry name" value="P-loop containing nucleoside triphosphate hydrolases"/>
    <property type="match status" value="1"/>
</dbReference>
<evidence type="ECO:0000259" key="4">
    <source>
        <dbReference type="PROSITE" id="PS50837"/>
    </source>
</evidence>
<dbReference type="InterPro" id="IPR001680">
    <property type="entry name" value="WD40_rpt"/>
</dbReference>
<dbReference type="Pfam" id="PF23414">
    <property type="entry name" value="Beta-prop_EML_2"/>
    <property type="match status" value="1"/>
</dbReference>
<dbReference type="OrthoDB" id="538223at2759"/>
<dbReference type="PROSITE" id="PS50082">
    <property type="entry name" value="WD_REPEATS_2"/>
    <property type="match status" value="14"/>
</dbReference>
<dbReference type="HOGENOM" id="CLU_000288_6_3_1"/>
<evidence type="ECO:0000256" key="2">
    <source>
        <dbReference type="ARBA" id="ARBA00022737"/>
    </source>
</evidence>
<accession>A0A0C2XAF4</accession>
<proteinExistence type="predicted"/>
<dbReference type="Gene3D" id="3.40.50.300">
    <property type="entry name" value="P-loop containing nucleotide triphosphate hydrolases"/>
    <property type="match status" value="1"/>
</dbReference>
<feature type="repeat" description="WD" evidence="3">
    <location>
        <begin position="945"/>
        <end position="980"/>
    </location>
</feature>
<dbReference type="InterPro" id="IPR027417">
    <property type="entry name" value="P-loop_NTPase"/>
</dbReference>
<feature type="repeat" description="WD" evidence="3">
    <location>
        <begin position="1073"/>
        <end position="1114"/>
    </location>
</feature>
<evidence type="ECO:0000313" key="6">
    <source>
        <dbReference type="Proteomes" id="UP000054097"/>
    </source>
</evidence>
<dbReference type="PANTHER" id="PTHR14604:SF4">
    <property type="entry name" value="F-BOX DOMAIN-CONTAINING PROTEIN"/>
    <property type="match status" value="1"/>
</dbReference>
<dbReference type="PROSITE" id="PS50294">
    <property type="entry name" value="WD_REPEATS_REGION"/>
    <property type="match status" value="13"/>
</dbReference>
<dbReference type="Pfam" id="PF00400">
    <property type="entry name" value="WD40"/>
    <property type="match status" value="10"/>
</dbReference>
<dbReference type="SUPFAM" id="SSF50978">
    <property type="entry name" value="WD40 repeat-like"/>
    <property type="match status" value="2"/>
</dbReference>
<dbReference type="InterPro" id="IPR055442">
    <property type="entry name" value="Beta-prop_EML-like_2nd"/>
</dbReference>
<dbReference type="InterPro" id="IPR007111">
    <property type="entry name" value="NACHT_NTPase"/>
</dbReference>
<dbReference type="PANTHER" id="PTHR14604">
    <property type="entry name" value="WD40 REPEAT PF20"/>
    <property type="match status" value="1"/>
</dbReference>
<dbReference type="CDD" id="cd00200">
    <property type="entry name" value="WD40"/>
    <property type="match status" value="2"/>
</dbReference>
<dbReference type="PROSITE" id="PS50837">
    <property type="entry name" value="NACHT"/>
    <property type="match status" value="1"/>
</dbReference>